<dbReference type="AlphaFoldDB" id="A0A7S0DGV5"/>
<accession>A0A7S0DGV5</accession>
<feature type="region of interest" description="Disordered" evidence="1">
    <location>
        <begin position="1"/>
        <end position="100"/>
    </location>
</feature>
<gene>
    <name evidence="2" type="ORF">LAMO00422_LOCUS13394</name>
</gene>
<protein>
    <submittedName>
        <fullName evidence="2">Uncharacterized protein</fullName>
    </submittedName>
</protein>
<feature type="compositionally biased region" description="Polar residues" evidence="1">
    <location>
        <begin position="75"/>
        <end position="84"/>
    </location>
</feature>
<evidence type="ECO:0000313" key="2">
    <source>
        <dbReference type="EMBL" id="CAD8454451.1"/>
    </source>
</evidence>
<name>A0A7S0DGV5_9EUKA</name>
<reference evidence="2" key="1">
    <citation type="submission" date="2021-01" db="EMBL/GenBank/DDBJ databases">
        <authorList>
            <person name="Corre E."/>
            <person name="Pelletier E."/>
            <person name="Niang G."/>
            <person name="Scheremetjew M."/>
            <person name="Finn R."/>
            <person name="Kale V."/>
            <person name="Holt S."/>
            <person name="Cochrane G."/>
            <person name="Meng A."/>
            <person name="Brown T."/>
            <person name="Cohen L."/>
        </authorList>
    </citation>
    <scope>NUCLEOTIDE SEQUENCE</scope>
    <source>
        <strain evidence="2">CCMP2058</strain>
    </source>
</reference>
<evidence type="ECO:0000256" key="1">
    <source>
        <dbReference type="SAM" id="MobiDB-lite"/>
    </source>
</evidence>
<organism evidence="2">
    <name type="scientific">Amorphochlora amoebiformis</name>
    <dbReference type="NCBI Taxonomy" id="1561963"/>
    <lineage>
        <taxon>Eukaryota</taxon>
        <taxon>Sar</taxon>
        <taxon>Rhizaria</taxon>
        <taxon>Cercozoa</taxon>
        <taxon>Chlorarachniophyceae</taxon>
        <taxon>Amorphochlora</taxon>
    </lineage>
</organism>
<proteinExistence type="predicted"/>
<feature type="compositionally biased region" description="Polar residues" evidence="1">
    <location>
        <begin position="1"/>
        <end position="25"/>
    </location>
</feature>
<sequence length="223" mass="25056">MNQANLEEALATSSGASKTTNSSRGKPSPRVHKYTTNPVKHEKPWGAPNRSPGPKRPSSPVVKKRAHPYPPIRQLSVSLPSRPTSACEVKSARRRGNRSVPSLEMRERLQLAKVPRIAWSPHPTPRGVNSARYTLPRKTKISRLGPRLALTARKGVRRYSQTSHSNTPETVRLMKPPTPVRGTYLRLFPYSNHDRAPRIRSHRKIQKVSNRPTIRKTIQGADT</sequence>
<dbReference type="EMBL" id="HBEM01019601">
    <property type="protein sequence ID" value="CAD8454451.1"/>
    <property type="molecule type" value="Transcribed_RNA"/>
</dbReference>